<dbReference type="Pfam" id="PF00437">
    <property type="entry name" value="T2SSE"/>
    <property type="match status" value="1"/>
</dbReference>
<dbReference type="SUPFAM" id="SSF52540">
    <property type="entry name" value="P-loop containing nucleoside triphosphate hydrolases"/>
    <property type="match status" value="1"/>
</dbReference>
<reference evidence="3" key="1">
    <citation type="submission" date="2018-06" db="EMBL/GenBank/DDBJ databases">
        <authorList>
            <person name="Zhirakovskaya E."/>
        </authorList>
    </citation>
    <scope>NUCLEOTIDE SEQUENCE</scope>
</reference>
<dbReference type="Gene3D" id="3.40.50.300">
    <property type="entry name" value="P-loop containing nucleotide triphosphate hydrolases"/>
    <property type="match status" value="1"/>
</dbReference>
<dbReference type="InterPro" id="IPR027417">
    <property type="entry name" value="P-loop_NTPase"/>
</dbReference>
<accession>A0A3B1D9C0</accession>
<evidence type="ECO:0000256" key="1">
    <source>
        <dbReference type="ARBA" id="ARBA00006611"/>
    </source>
</evidence>
<dbReference type="InterPro" id="IPR003593">
    <property type="entry name" value="AAA+_ATPase"/>
</dbReference>
<dbReference type="EMBL" id="UOGJ01000127">
    <property type="protein sequence ID" value="VAX37352.1"/>
    <property type="molecule type" value="Genomic_DNA"/>
</dbReference>
<evidence type="ECO:0000313" key="3">
    <source>
        <dbReference type="EMBL" id="VAX37352.1"/>
    </source>
</evidence>
<name>A0A3B1D9C0_9ZZZZ</name>
<feature type="domain" description="AAA+ ATPase" evidence="2">
    <location>
        <begin position="124"/>
        <end position="272"/>
    </location>
</feature>
<dbReference type="InterPro" id="IPR050921">
    <property type="entry name" value="T4SS_GSP_E_ATPase"/>
</dbReference>
<organism evidence="3">
    <name type="scientific">hydrothermal vent metagenome</name>
    <dbReference type="NCBI Taxonomy" id="652676"/>
    <lineage>
        <taxon>unclassified sequences</taxon>
        <taxon>metagenomes</taxon>
        <taxon>ecological metagenomes</taxon>
    </lineage>
</organism>
<dbReference type="AlphaFoldDB" id="A0A3B1D9C0"/>
<dbReference type="NCBIfam" id="TIGR01420">
    <property type="entry name" value="pilT_fam"/>
    <property type="match status" value="1"/>
</dbReference>
<protein>
    <submittedName>
        <fullName evidence="3">Twitching motility protein PilT</fullName>
    </submittedName>
</protein>
<dbReference type="CDD" id="cd01131">
    <property type="entry name" value="PilT"/>
    <property type="match status" value="1"/>
</dbReference>
<dbReference type="SMART" id="SM00382">
    <property type="entry name" value="AAA"/>
    <property type="match status" value="1"/>
</dbReference>
<proteinExistence type="inferred from homology"/>
<dbReference type="PANTHER" id="PTHR30486">
    <property type="entry name" value="TWITCHING MOTILITY PROTEIN PILT"/>
    <property type="match status" value="1"/>
</dbReference>
<comment type="similarity">
    <text evidence="1">Belongs to the GSP E family.</text>
</comment>
<dbReference type="GO" id="GO:0016887">
    <property type="term" value="F:ATP hydrolysis activity"/>
    <property type="evidence" value="ECO:0007669"/>
    <property type="project" value="InterPro"/>
</dbReference>
<dbReference type="Gene3D" id="3.30.450.90">
    <property type="match status" value="1"/>
</dbReference>
<dbReference type="InterPro" id="IPR001482">
    <property type="entry name" value="T2SS/T4SS_dom"/>
</dbReference>
<gene>
    <name evidence="3" type="ORF">MNBD_UNCLBAC01-886</name>
</gene>
<sequence>MAKIDSLFEELMAKGGSDLHLEQGQKPKIRLHGKLEELGGQEIFTEESISELLKEIASEESWNHFIDLGDLDFAYALGHEARFRANYFRHFFGYGAIFRLIPSKILTLDELGMPEVLKGFAQIRSGLILITGPTGSGKSTTLAAIIDHINTIQNKKIITIEEPVEFMHTNKSCLITHREVGLDTQSFASGLKGAIKSDANIILVGEMRDQETIRLALKAAEMGILVFGTLHTNSAGKTIDRVVDVFPTNQKNQIRTTLANTLRSVVAQQLLRSADGSGRHSAYEILMRTSALSSIIMSGETMRLISEIQLNRQKGMILMDDCLRQLVQDGKVTQDEAYMKALDKAAFMR</sequence>
<dbReference type="GO" id="GO:0005524">
    <property type="term" value="F:ATP binding"/>
    <property type="evidence" value="ECO:0007669"/>
    <property type="project" value="InterPro"/>
</dbReference>
<dbReference type="PANTHER" id="PTHR30486:SF6">
    <property type="entry name" value="TYPE IV PILUS RETRACTATION ATPASE PILT"/>
    <property type="match status" value="1"/>
</dbReference>
<dbReference type="InterPro" id="IPR006321">
    <property type="entry name" value="PilT/PilU"/>
</dbReference>
<evidence type="ECO:0000259" key="2">
    <source>
        <dbReference type="SMART" id="SM00382"/>
    </source>
</evidence>